<evidence type="ECO:0000256" key="1">
    <source>
        <dbReference type="ARBA" id="ARBA00038349"/>
    </source>
</evidence>
<dbReference type="Proteomes" id="UP000005408">
    <property type="component" value="Unassembled WGS sequence"/>
</dbReference>
<dbReference type="InterPro" id="IPR011009">
    <property type="entry name" value="Kinase-like_dom_sf"/>
</dbReference>
<dbReference type="PROSITE" id="PS50011">
    <property type="entry name" value="PROTEIN_KINASE_DOM"/>
    <property type="match status" value="1"/>
</dbReference>
<sequence>MGAESSVLEDYDLDEPSASSKSTWTLRRGRYNDELDVTVLSEQKENGQKWSLLQKNIKFLKSLRHPCIVKYLNTANMSGELYLVIERSSPLPDLLETLDPLEITTGIHSVMEGLSFLHEQARMSHNNVCLDSVYVTSNGTWKISDLQHCCKFLEVTPDFLKNSRPFRNKESISPEEKAERLTITNEMGHTRDVFSFGVMAETLLEYILEIGEKSKTFEILVQDKCLNADPKQRPKFSTLMKDQLFCNDLLLITKFLRELTLKPQKEKEEFFSSLYPRLTVLAEEVVAKQLVQLLLSRFVLLEASAAMSIVPNILVPKRGTSEKVEVHSQRLSPLFSVPLYKTYVIPELIKMFHCHDYHIRMILLTYFPLYMDLFEKNDLEEVIFPQILLGVRDCHEDLASQSLHCLADLVKVLGRDTVIGGKSKAYFTQGSPKHLPRNAIETRSGEALDKVLLKDLASYSTLTTKTENRCNSVDEKRQERQNKLKEQRMAREQKRLEQQQKRKERREKENEMPKMNMDSEGSQSQSSRILPSPQINGHEEIQKSEHSLPGNEISERKISYDFEDQGVASYDVKVSKSWNDDRLDPDVYVTSDHSGDDWSDWDNSMEDSPNANSATVKSVELIKKQDVGYSNHSVESSKKDDDLYSKSSPKNIQSKSMASDVTTKKADTRNSVSSKSSKNALKLQSTKKKEPQKEKKTLGAEFEIKSISTPPVKVSVETDYFADMGLTPVITKGTTSEHSIQKDETTNKSSSAVKASNLLTFTVDENSQLDSSGWGEDTGGWGDDDLNWAEED</sequence>
<dbReference type="GO" id="GO:0005524">
    <property type="term" value="F:ATP binding"/>
    <property type="evidence" value="ECO:0007669"/>
    <property type="project" value="InterPro"/>
</dbReference>
<feature type="region of interest" description="Disordered" evidence="2">
    <location>
        <begin position="465"/>
        <end position="532"/>
    </location>
</feature>
<dbReference type="Pfam" id="PF00069">
    <property type="entry name" value="Pkinase"/>
    <property type="match status" value="1"/>
</dbReference>
<dbReference type="Gene3D" id="1.10.510.10">
    <property type="entry name" value="Transferase(Phosphotransferase) domain 1"/>
    <property type="match status" value="1"/>
</dbReference>
<feature type="compositionally biased region" description="Polar residues" evidence="2">
    <location>
        <begin position="669"/>
        <end position="684"/>
    </location>
</feature>
<evidence type="ECO:0000313" key="4">
    <source>
        <dbReference type="EnsemblMetazoa" id="G25723.1:cds"/>
    </source>
</evidence>
<dbReference type="Gene3D" id="3.30.200.20">
    <property type="entry name" value="Phosphorylase Kinase, domain 1"/>
    <property type="match status" value="1"/>
</dbReference>
<dbReference type="SUPFAM" id="SSF56112">
    <property type="entry name" value="Protein kinase-like (PK-like)"/>
    <property type="match status" value="1"/>
</dbReference>
<dbReference type="GO" id="GO:0004672">
    <property type="term" value="F:protein kinase activity"/>
    <property type="evidence" value="ECO:0007669"/>
    <property type="project" value="InterPro"/>
</dbReference>
<comment type="similarity">
    <text evidence="1">Belongs to the protein kinase superfamily.</text>
</comment>
<proteinExistence type="inferred from homology"/>
<reference evidence="4" key="1">
    <citation type="submission" date="2022-08" db="UniProtKB">
        <authorList>
            <consortium name="EnsemblMetazoa"/>
        </authorList>
    </citation>
    <scope>IDENTIFICATION</scope>
    <source>
        <strain evidence="4">05x7-T-G4-1.051#20</strain>
    </source>
</reference>
<dbReference type="PANTHER" id="PTHR12984">
    <property type="entry name" value="SCY1-RELATED S/T PROTEIN KINASE-LIKE"/>
    <property type="match status" value="1"/>
</dbReference>
<dbReference type="EnsemblMetazoa" id="G25723.1">
    <property type="protein sequence ID" value="G25723.1:cds"/>
    <property type="gene ID" value="G25723"/>
</dbReference>
<evidence type="ECO:0000259" key="3">
    <source>
        <dbReference type="PROSITE" id="PS50011"/>
    </source>
</evidence>
<evidence type="ECO:0000313" key="5">
    <source>
        <dbReference type="Proteomes" id="UP000005408"/>
    </source>
</evidence>
<dbReference type="InterPro" id="IPR016024">
    <property type="entry name" value="ARM-type_fold"/>
</dbReference>
<protein>
    <recommendedName>
        <fullName evidence="3">Protein kinase domain-containing protein</fullName>
    </recommendedName>
</protein>
<dbReference type="PANTHER" id="PTHR12984:SF15">
    <property type="entry name" value="PROTEIN-ASSOCIATING WITH THE CARBOXYL-TERMINAL DOMAIN OF EZRIN"/>
    <property type="match status" value="1"/>
</dbReference>
<dbReference type="EnsemblMetazoa" id="G25723.2">
    <property type="protein sequence ID" value="G25723.2:cds"/>
    <property type="gene ID" value="G25723"/>
</dbReference>
<feature type="compositionally biased region" description="Basic and acidic residues" evidence="2">
    <location>
        <begin position="635"/>
        <end position="644"/>
    </location>
</feature>
<feature type="compositionally biased region" description="Acidic residues" evidence="2">
    <location>
        <begin position="782"/>
        <end position="792"/>
    </location>
</feature>
<name>A0A8W8KZK2_MAGGI</name>
<feature type="compositionally biased region" description="Polar residues" evidence="2">
    <location>
        <begin position="649"/>
        <end position="661"/>
    </location>
</feature>
<feature type="compositionally biased region" description="Polar residues" evidence="2">
    <location>
        <begin position="519"/>
        <end position="532"/>
    </location>
</feature>
<organism evidence="4 5">
    <name type="scientific">Magallana gigas</name>
    <name type="common">Pacific oyster</name>
    <name type="synonym">Crassostrea gigas</name>
    <dbReference type="NCBI Taxonomy" id="29159"/>
    <lineage>
        <taxon>Eukaryota</taxon>
        <taxon>Metazoa</taxon>
        <taxon>Spiralia</taxon>
        <taxon>Lophotrochozoa</taxon>
        <taxon>Mollusca</taxon>
        <taxon>Bivalvia</taxon>
        <taxon>Autobranchia</taxon>
        <taxon>Pteriomorphia</taxon>
        <taxon>Ostreida</taxon>
        <taxon>Ostreoidea</taxon>
        <taxon>Ostreidae</taxon>
        <taxon>Magallana</taxon>
    </lineage>
</organism>
<feature type="domain" description="Protein kinase" evidence="3">
    <location>
        <begin position="1"/>
        <end position="245"/>
    </location>
</feature>
<feature type="region of interest" description="Disordered" evidence="2">
    <location>
        <begin position="592"/>
        <end position="702"/>
    </location>
</feature>
<dbReference type="OrthoDB" id="9942861at2759"/>
<keyword evidence="5" id="KW-1185">Reference proteome</keyword>
<dbReference type="Gene3D" id="1.25.10.10">
    <property type="entry name" value="Leucine-rich Repeat Variant"/>
    <property type="match status" value="1"/>
</dbReference>
<dbReference type="SMART" id="SM00220">
    <property type="entry name" value="S_TKc"/>
    <property type="match status" value="1"/>
</dbReference>
<dbReference type="SUPFAM" id="SSF48371">
    <property type="entry name" value="ARM repeat"/>
    <property type="match status" value="1"/>
</dbReference>
<accession>A0A8W8KZK2</accession>
<dbReference type="InterPro" id="IPR000719">
    <property type="entry name" value="Prot_kinase_dom"/>
</dbReference>
<feature type="region of interest" description="Disordered" evidence="2">
    <location>
        <begin position="731"/>
        <end position="751"/>
    </location>
</feature>
<evidence type="ECO:0000256" key="2">
    <source>
        <dbReference type="SAM" id="MobiDB-lite"/>
    </source>
</evidence>
<dbReference type="AlphaFoldDB" id="A0A8W8KZK2"/>
<feature type="compositionally biased region" description="Basic and acidic residues" evidence="2">
    <location>
        <begin position="466"/>
        <end position="512"/>
    </location>
</feature>
<dbReference type="InterPro" id="IPR011989">
    <property type="entry name" value="ARM-like"/>
</dbReference>
<feature type="compositionally biased region" description="Basic and acidic residues" evidence="2">
    <location>
        <begin position="687"/>
        <end position="702"/>
    </location>
</feature>
<feature type="region of interest" description="Disordered" evidence="2">
    <location>
        <begin position="765"/>
        <end position="792"/>
    </location>
</feature>
<dbReference type="InterPro" id="IPR051177">
    <property type="entry name" value="CIK-Related_Protein"/>
</dbReference>
<feature type="compositionally biased region" description="Polar residues" evidence="2">
    <location>
        <begin position="606"/>
        <end position="616"/>
    </location>
</feature>
<dbReference type="OMA" id="HLCKFED"/>